<dbReference type="PANTHER" id="PTHR36439">
    <property type="entry name" value="BLL4334 PROTEIN"/>
    <property type="match status" value="1"/>
</dbReference>
<dbReference type="PANTHER" id="PTHR36439:SF1">
    <property type="entry name" value="DUF1697 DOMAIN-CONTAINING PROTEIN"/>
    <property type="match status" value="1"/>
</dbReference>
<protein>
    <recommendedName>
        <fullName evidence="3">DUF1697 domain-containing protein</fullName>
    </recommendedName>
</protein>
<accession>A0ABQ4KLE7</accession>
<dbReference type="PIRSF" id="PIRSF008502">
    <property type="entry name" value="UCP008502"/>
    <property type="match status" value="1"/>
</dbReference>
<organism evidence="1 2">
    <name type="scientific">Lederbergia ruris</name>
    <dbReference type="NCBI Taxonomy" id="217495"/>
    <lineage>
        <taxon>Bacteria</taxon>
        <taxon>Bacillati</taxon>
        <taxon>Bacillota</taxon>
        <taxon>Bacilli</taxon>
        <taxon>Bacillales</taxon>
        <taxon>Bacillaceae</taxon>
        <taxon>Lederbergia</taxon>
    </lineage>
</organism>
<dbReference type="Gene3D" id="3.30.70.1280">
    <property type="entry name" value="SP0830-like domains"/>
    <property type="match status" value="1"/>
</dbReference>
<gene>
    <name evidence="1" type="ORF">J8TS2_26250</name>
</gene>
<keyword evidence="2" id="KW-1185">Reference proteome</keyword>
<evidence type="ECO:0000313" key="1">
    <source>
        <dbReference type="EMBL" id="GIN58306.1"/>
    </source>
</evidence>
<dbReference type="InterPro" id="IPR012545">
    <property type="entry name" value="DUF1697"/>
</dbReference>
<dbReference type="RefSeq" id="WP_212966552.1">
    <property type="nucleotide sequence ID" value="NZ_BORB01000021.1"/>
</dbReference>
<dbReference type="EMBL" id="BORB01000021">
    <property type="protein sequence ID" value="GIN58306.1"/>
    <property type="molecule type" value="Genomic_DNA"/>
</dbReference>
<reference evidence="1 2" key="1">
    <citation type="submission" date="2021-03" db="EMBL/GenBank/DDBJ databases">
        <title>Antimicrobial resistance genes in bacteria isolated from Japanese honey, and their potential for conferring macrolide and lincosamide resistance in the American foulbrood pathogen Paenibacillus larvae.</title>
        <authorList>
            <person name="Okamoto M."/>
            <person name="Kumagai M."/>
            <person name="Kanamori H."/>
            <person name="Takamatsu D."/>
        </authorList>
    </citation>
    <scope>NUCLEOTIDE SEQUENCE [LARGE SCALE GENOMIC DNA]</scope>
    <source>
        <strain evidence="1 2">J8TS2</strain>
    </source>
</reference>
<dbReference type="Proteomes" id="UP000679950">
    <property type="component" value="Unassembled WGS sequence"/>
</dbReference>
<evidence type="ECO:0000313" key="2">
    <source>
        <dbReference type="Proteomes" id="UP000679950"/>
    </source>
</evidence>
<sequence>MPVYIAFLRGINVGGHRKIKMKELRTSLEKIGLDHVQTYIQSGNVLFESNEKEDWLRQEIERRISEDFGFSINVILRTATELEAIISKLPFSEEAILKAKATSVGESLYVALFLHAPLREKVERLNGYKNEGEDYQMARQEMYFLFGNGVRNSKLATQMQKLGVPTTVRNWKTLNKLAEMADARKNG</sequence>
<evidence type="ECO:0008006" key="3">
    <source>
        <dbReference type="Google" id="ProtNLM"/>
    </source>
</evidence>
<name>A0ABQ4KLE7_9BACI</name>
<dbReference type="SUPFAM" id="SSF160379">
    <property type="entry name" value="SP0830-like"/>
    <property type="match status" value="1"/>
</dbReference>
<comment type="caution">
    <text evidence="1">The sequence shown here is derived from an EMBL/GenBank/DDBJ whole genome shotgun (WGS) entry which is preliminary data.</text>
</comment>
<dbReference type="Pfam" id="PF08002">
    <property type="entry name" value="DUF1697"/>
    <property type="match status" value="1"/>
</dbReference>
<proteinExistence type="predicted"/>